<dbReference type="FunCoup" id="A0A6I9SET5">
    <property type="interactions" value="21"/>
</dbReference>
<evidence type="ECO:0000313" key="6">
    <source>
        <dbReference type="Proteomes" id="UP000504607"/>
    </source>
</evidence>
<evidence type="ECO:0000313" key="7">
    <source>
        <dbReference type="RefSeq" id="XP_010942544.1"/>
    </source>
</evidence>
<dbReference type="CDD" id="cd03784">
    <property type="entry name" value="GT1_Gtf-like"/>
    <property type="match status" value="1"/>
</dbReference>
<organism evidence="6 7">
    <name type="scientific">Elaeis guineensis var. tenera</name>
    <name type="common">Oil palm</name>
    <dbReference type="NCBI Taxonomy" id="51953"/>
    <lineage>
        <taxon>Eukaryota</taxon>
        <taxon>Viridiplantae</taxon>
        <taxon>Streptophyta</taxon>
        <taxon>Embryophyta</taxon>
        <taxon>Tracheophyta</taxon>
        <taxon>Spermatophyta</taxon>
        <taxon>Magnoliopsida</taxon>
        <taxon>Liliopsida</taxon>
        <taxon>Arecaceae</taxon>
        <taxon>Arecoideae</taxon>
        <taxon>Cocoseae</taxon>
        <taxon>Elaeidinae</taxon>
        <taxon>Elaeis</taxon>
    </lineage>
</organism>
<dbReference type="FunFam" id="3.40.50.2000:FF:000047">
    <property type="entry name" value="Glycosyltransferase"/>
    <property type="match status" value="1"/>
</dbReference>
<proteinExistence type="inferred from homology"/>
<dbReference type="AlphaFoldDB" id="A0A6I9SET5"/>
<comment type="similarity">
    <text evidence="1 3">Belongs to the UDP-glycosyltransferase family.</text>
</comment>
<dbReference type="PANTHER" id="PTHR48047">
    <property type="entry name" value="GLYCOSYLTRANSFERASE"/>
    <property type="match status" value="1"/>
</dbReference>
<dbReference type="Gene3D" id="3.40.50.2000">
    <property type="entry name" value="Glycogen Phosphorylase B"/>
    <property type="match status" value="2"/>
</dbReference>
<dbReference type="OrthoDB" id="5835829at2759"/>
<feature type="domain" description="Glycosyltransferase N-terminal" evidence="5">
    <location>
        <begin position="12"/>
        <end position="249"/>
    </location>
</feature>
<sequence length="489" mass="54560">MENLHDPRPHFVLVPLVAQGHMIPLLDLARLLAERGARVSFITTPVNADRIRNIIDRVMEESRLPIQFVELPIPSAEAGLPDGCENFDLLPSEDYVAAMFAAPKLLRGPLELYLQAQKPGPTCMIADFCNPWTMEVASKLGIPRVIFHGPSCFYLLSAYNIALHKIYEHITDEFEPFLVPDLPHQVEINLAQAFGWALRPESQKFNNEMLEAASTADGIVINSFDDLEPWFIESYKKAKGKNVWTIGPLCLYNKDFGNKAMRGNKASIDEDVVMKWLDSMEPGSVIYVGFGSLARARPLQLIEIGCGLEASNRPFVWVIKEVEMSPEVEKWMSEGFEERTSSRGLIIRGWAPQMVILSHSAIGGFLTHCGWNSALEAIAAGVPLITWPQFADQFLNEKLLVDVLGIGVPVGVKVPVTHLSEDSDPVMVRRDDIVNAVSRLMDGEEGEQRKMKVMELQQKAAKAMEEGGSTYENMANLIRYCREHGSKGI</sequence>
<dbReference type="InParanoid" id="A0A6I9SET5"/>
<keyword evidence="2 3" id="KW-0808">Transferase</keyword>
<dbReference type="PROSITE" id="PS00375">
    <property type="entry name" value="UDPGT"/>
    <property type="match status" value="1"/>
</dbReference>
<name>A0A6I9SET5_ELAGV</name>
<evidence type="ECO:0000256" key="3">
    <source>
        <dbReference type="RuleBase" id="RU003718"/>
    </source>
</evidence>
<reference evidence="7" key="1">
    <citation type="submission" date="2025-08" db="UniProtKB">
        <authorList>
            <consortium name="RefSeq"/>
        </authorList>
    </citation>
    <scope>IDENTIFICATION</scope>
</reference>
<evidence type="ECO:0000259" key="5">
    <source>
        <dbReference type="Pfam" id="PF26168"/>
    </source>
</evidence>
<evidence type="ECO:0000256" key="1">
    <source>
        <dbReference type="ARBA" id="ARBA00009995"/>
    </source>
</evidence>
<gene>
    <name evidence="7" type="primary">LOC105060506</name>
</gene>
<dbReference type="Pfam" id="PF00201">
    <property type="entry name" value="UDPGT"/>
    <property type="match status" value="1"/>
</dbReference>
<dbReference type="GeneID" id="105060506"/>
<dbReference type="Pfam" id="PF26168">
    <property type="entry name" value="Glyco_transf_N"/>
    <property type="match status" value="1"/>
</dbReference>
<dbReference type="InterPro" id="IPR002213">
    <property type="entry name" value="UDP_glucos_trans"/>
</dbReference>
<dbReference type="SUPFAM" id="SSF53756">
    <property type="entry name" value="UDP-Glycosyltransferase/glycogen phosphorylase"/>
    <property type="match status" value="1"/>
</dbReference>
<accession>A0A6I9SET5</accession>
<keyword evidence="6" id="KW-1185">Reference proteome</keyword>
<dbReference type="RefSeq" id="XP_010942544.1">
    <property type="nucleotide sequence ID" value="XM_010944242.3"/>
</dbReference>
<evidence type="ECO:0000256" key="4">
    <source>
        <dbReference type="RuleBase" id="RU362057"/>
    </source>
</evidence>
<evidence type="ECO:0000256" key="2">
    <source>
        <dbReference type="ARBA" id="ARBA00022679"/>
    </source>
</evidence>
<dbReference type="GO" id="GO:0035251">
    <property type="term" value="F:UDP-glucosyltransferase activity"/>
    <property type="evidence" value="ECO:0007669"/>
    <property type="project" value="TreeGrafter"/>
</dbReference>
<dbReference type="EC" id="2.4.1.-" evidence="4"/>
<dbReference type="InterPro" id="IPR035595">
    <property type="entry name" value="UDP_glycos_trans_CS"/>
</dbReference>
<dbReference type="PANTHER" id="PTHR48047:SF182">
    <property type="entry name" value="GLYCOSYLTRANSFERASE"/>
    <property type="match status" value="1"/>
</dbReference>
<protein>
    <recommendedName>
        <fullName evidence="4">Glycosyltransferase</fullName>
        <ecNumber evidence="4">2.4.1.-</ecNumber>
    </recommendedName>
</protein>
<dbReference type="Proteomes" id="UP000504607">
    <property type="component" value="Unplaced"/>
</dbReference>
<keyword evidence="3" id="KW-0328">Glycosyltransferase</keyword>
<dbReference type="KEGG" id="egu:105060506"/>
<dbReference type="InterPro" id="IPR058980">
    <property type="entry name" value="Glyco_transf_N"/>
</dbReference>